<feature type="transmembrane region" description="Helical" evidence="7">
    <location>
        <begin position="453"/>
        <end position="475"/>
    </location>
</feature>
<dbReference type="Pfam" id="PF06609">
    <property type="entry name" value="TRI12"/>
    <property type="match status" value="1"/>
</dbReference>
<name>A0AAD5RKR7_9PEZI</name>
<gene>
    <name evidence="9" type="ORF">MKZ38_005712</name>
</gene>
<protein>
    <submittedName>
        <fullName evidence="9">Multidrug resistance protein-like protein</fullName>
    </submittedName>
</protein>
<dbReference type="SUPFAM" id="SSF103473">
    <property type="entry name" value="MFS general substrate transporter"/>
    <property type="match status" value="1"/>
</dbReference>
<organism evidence="9 10">
    <name type="scientific">Zalerion maritima</name>
    <dbReference type="NCBI Taxonomy" id="339359"/>
    <lineage>
        <taxon>Eukaryota</taxon>
        <taxon>Fungi</taxon>
        <taxon>Dikarya</taxon>
        <taxon>Ascomycota</taxon>
        <taxon>Pezizomycotina</taxon>
        <taxon>Sordariomycetes</taxon>
        <taxon>Lulworthiomycetidae</taxon>
        <taxon>Lulworthiales</taxon>
        <taxon>Lulworthiaceae</taxon>
        <taxon>Zalerion</taxon>
    </lineage>
</organism>
<feature type="transmembrane region" description="Helical" evidence="7">
    <location>
        <begin position="178"/>
        <end position="200"/>
    </location>
</feature>
<feature type="transmembrane region" description="Helical" evidence="7">
    <location>
        <begin position="420"/>
        <end position="441"/>
    </location>
</feature>
<comment type="caution">
    <text evidence="9">The sequence shown here is derived from an EMBL/GenBank/DDBJ whole genome shotgun (WGS) entry which is preliminary data.</text>
</comment>
<dbReference type="InterPro" id="IPR036259">
    <property type="entry name" value="MFS_trans_sf"/>
</dbReference>
<evidence type="ECO:0000256" key="4">
    <source>
        <dbReference type="ARBA" id="ARBA00022989"/>
    </source>
</evidence>
<dbReference type="Gene3D" id="1.20.1250.20">
    <property type="entry name" value="MFS general substrate transporter like domains"/>
    <property type="match status" value="2"/>
</dbReference>
<feature type="transmembrane region" description="Helical" evidence="7">
    <location>
        <begin position="257"/>
        <end position="279"/>
    </location>
</feature>
<dbReference type="InterPro" id="IPR020846">
    <property type="entry name" value="MFS_dom"/>
</dbReference>
<dbReference type="AlphaFoldDB" id="A0AAD5RKR7"/>
<feature type="transmembrane region" description="Helical" evidence="7">
    <location>
        <begin position="549"/>
        <end position="567"/>
    </location>
</feature>
<accession>A0AAD5RKR7</accession>
<evidence type="ECO:0000256" key="6">
    <source>
        <dbReference type="SAM" id="MobiDB-lite"/>
    </source>
</evidence>
<dbReference type="PANTHER" id="PTHR23501">
    <property type="entry name" value="MAJOR FACILITATOR SUPERFAMILY"/>
    <property type="match status" value="1"/>
</dbReference>
<sequence>MVDSKSSIEAHHNEAPSDHHDDLSKPTMAEEDGAIGYETDVDHLPPGYFRSKFFLGSMFATGMGLWAATAAFGYAAPILTIINNDIGPDPRYTWISLVYNASMAVILAPLGRLTDIFGRRYWFIGGGVIGVIGSIVCAVSNSVPMLIGGNVLLGVASATQMSFHFVMGELVPTKYRYLGNALLYLFCIPGSGLSPSIAYAFISRYSVGWRGIYWLLLAINAVALLCWVLFYFPPSFHKKHRNDEHATVGYWLKHFDWLGFLLFAGGFVSFLLGLSWGGVVYAWESAATIAPIVVGFVVLVIFVLYEMYAPLKEPLIPMHLFRNGPWVVACVLLGLGAGVYYAFAIIWPMQVAVLYNDGGDLTYLGGVSSLIGVGIISGQIIGGSLAMKLGKTRYQCMTVFTVGGAFLGAAAVGTPDNKGTVIALVFLGCFWIGWNETICLANATICVRDQREIGVAGGLASSIRSAICAVLVAVYSTILSNRLATTVAEQVPSAVVDAGLPSGSVADFLAAIAAGTADAFAAVSGITDEIITVGTRAYKEANADAYETVYLSTIAFSGLAIILTFWAPNTEKYMTDNVAATLRHEKTDSDEEKGAGKKL</sequence>
<dbReference type="GO" id="GO:0005886">
    <property type="term" value="C:plasma membrane"/>
    <property type="evidence" value="ECO:0007669"/>
    <property type="project" value="TreeGrafter"/>
</dbReference>
<dbReference type="PROSITE" id="PS50850">
    <property type="entry name" value="MFS"/>
    <property type="match status" value="1"/>
</dbReference>
<feature type="transmembrane region" description="Helical" evidence="7">
    <location>
        <begin position="285"/>
        <end position="305"/>
    </location>
</feature>
<feature type="compositionally biased region" description="Basic and acidic residues" evidence="6">
    <location>
        <begin position="1"/>
        <end position="24"/>
    </location>
</feature>
<keyword evidence="5 7" id="KW-0472">Membrane</keyword>
<evidence type="ECO:0000256" key="5">
    <source>
        <dbReference type="ARBA" id="ARBA00023136"/>
    </source>
</evidence>
<feature type="region of interest" description="Disordered" evidence="6">
    <location>
        <begin position="1"/>
        <end position="26"/>
    </location>
</feature>
<evidence type="ECO:0000313" key="9">
    <source>
        <dbReference type="EMBL" id="KAJ2896258.1"/>
    </source>
</evidence>
<evidence type="ECO:0000256" key="2">
    <source>
        <dbReference type="ARBA" id="ARBA00022448"/>
    </source>
</evidence>
<dbReference type="GO" id="GO:0022857">
    <property type="term" value="F:transmembrane transporter activity"/>
    <property type="evidence" value="ECO:0007669"/>
    <property type="project" value="InterPro"/>
</dbReference>
<feature type="transmembrane region" description="Helical" evidence="7">
    <location>
        <begin position="212"/>
        <end position="232"/>
    </location>
</feature>
<keyword evidence="2" id="KW-0813">Transport</keyword>
<evidence type="ECO:0000259" key="8">
    <source>
        <dbReference type="PROSITE" id="PS50850"/>
    </source>
</evidence>
<dbReference type="PANTHER" id="PTHR23501:SF109">
    <property type="entry name" value="MAJOR FACILITATOR SUPERFAMILY (MFS) PROFILE DOMAIN-CONTAINING PROTEIN-RELATED"/>
    <property type="match status" value="1"/>
</dbReference>
<feature type="transmembrane region" description="Helical" evidence="7">
    <location>
        <begin position="147"/>
        <end position="166"/>
    </location>
</feature>
<evidence type="ECO:0000256" key="3">
    <source>
        <dbReference type="ARBA" id="ARBA00022692"/>
    </source>
</evidence>
<proteinExistence type="predicted"/>
<keyword evidence="3 7" id="KW-0812">Transmembrane</keyword>
<keyword evidence="10" id="KW-1185">Reference proteome</keyword>
<feature type="transmembrane region" description="Helical" evidence="7">
    <location>
        <begin position="53"/>
        <end position="72"/>
    </location>
</feature>
<evidence type="ECO:0000256" key="1">
    <source>
        <dbReference type="ARBA" id="ARBA00004141"/>
    </source>
</evidence>
<dbReference type="Proteomes" id="UP001201980">
    <property type="component" value="Unassembled WGS sequence"/>
</dbReference>
<feature type="transmembrane region" description="Helical" evidence="7">
    <location>
        <begin position="394"/>
        <end position="414"/>
    </location>
</feature>
<comment type="subcellular location">
    <subcellularLocation>
        <location evidence="1">Membrane</location>
        <topology evidence="1">Multi-pass membrane protein</topology>
    </subcellularLocation>
</comment>
<keyword evidence="4 7" id="KW-1133">Transmembrane helix</keyword>
<feature type="domain" description="Major facilitator superfamily (MFS) profile" evidence="8">
    <location>
        <begin position="57"/>
        <end position="572"/>
    </location>
</feature>
<evidence type="ECO:0000256" key="7">
    <source>
        <dbReference type="SAM" id="Phobius"/>
    </source>
</evidence>
<feature type="transmembrane region" description="Helical" evidence="7">
    <location>
        <begin position="326"/>
        <end position="349"/>
    </location>
</feature>
<feature type="transmembrane region" description="Helical" evidence="7">
    <location>
        <begin position="122"/>
        <end position="141"/>
    </location>
</feature>
<dbReference type="InterPro" id="IPR010573">
    <property type="entry name" value="MFS_Str1/Tri12-like"/>
</dbReference>
<feature type="transmembrane region" description="Helical" evidence="7">
    <location>
        <begin position="92"/>
        <end position="110"/>
    </location>
</feature>
<reference evidence="9" key="1">
    <citation type="submission" date="2022-07" db="EMBL/GenBank/DDBJ databases">
        <title>Draft genome sequence of Zalerion maritima ATCC 34329, a (micro)plastics degrading marine fungus.</title>
        <authorList>
            <person name="Paco A."/>
            <person name="Goncalves M.F.M."/>
            <person name="Rocha-Santos T.A.P."/>
            <person name="Alves A."/>
        </authorList>
    </citation>
    <scope>NUCLEOTIDE SEQUENCE</scope>
    <source>
        <strain evidence="9">ATCC 34329</strain>
    </source>
</reference>
<evidence type="ECO:0000313" key="10">
    <source>
        <dbReference type="Proteomes" id="UP001201980"/>
    </source>
</evidence>
<dbReference type="EMBL" id="JAKWBI020000343">
    <property type="protein sequence ID" value="KAJ2896258.1"/>
    <property type="molecule type" value="Genomic_DNA"/>
</dbReference>
<feature type="transmembrane region" description="Helical" evidence="7">
    <location>
        <begin position="361"/>
        <end position="382"/>
    </location>
</feature>